<dbReference type="PANTHER" id="PTHR22749">
    <property type="entry name" value="RIBOFLAVIN KINASE/FMN ADENYLYLTRANSFERASE"/>
    <property type="match status" value="1"/>
</dbReference>
<keyword evidence="6 14" id="KW-0548">Nucleotidyltransferase</keyword>
<dbReference type="NCBIfam" id="TIGR00125">
    <property type="entry name" value="cyt_tran_rel"/>
    <property type="match status" value="1"/>
</dbReference>
<evidence type="ECO:0000256" key="7">
    <source>
        <dbReference type="ARBA" id="ARBA00022741"/>
    </source>
</evidence>
<dbReference type="Pfam" id="PF06574">
    <property type="entry name" value="FAD_syn"/>
    <property type="match status" value="1"/>
</dbReference>
<dbReference type="GO" id="GO:0008531">
    <property type="term" value="F:riboflavin kinase activity"/>
    <property type="evidence" value="ECO:0007669"/>
    <property type="project" value="UniProtKB-UniRule"/>
</dbReference>
<evidence type="ECO:0000256" key="9">
    <source>
        <dbReference type="ARBA" id="ARBA00022827"/>
    </source>
</evidence>
<keyword evidence="4 14" id="KW-0288">FMN</keyword>
<dbReference type="PIRSF" id="PIRSF004491">
    <property type="entry name" value="FAD_Synth"/>
    <property type="match status" value="1"/>
</dbReference>
<keyword evidence="10 14" id="KW-0067">ATP-binding</keyword>
<evidence type="ECO:0000313" key="16">
    <source>
        <dbReference type="EMBL" id="MYL33189.1"/>
    </source>
</evidence>
<comment type="catalytic activity">
    <reaction evidence="13 14">
        <text>FMN + ATP + H(+) = FAD + diphosphate</text>
        <dbReference type="Rhea" id="RHEA:17237"/>
        <dbReference type="ChEBI" id="CHEBI:15378"/>
        <dbReference type="ChEBI" id="CHEBI:30616"/>
        <dbReference type="ChEBI" id="CHEBI:33019"/>
        <dbReference type="ChEBI" id="CHEBI:57692"/>
        <dbReference type="ChEBI" id="CHEBI:58210"/>
        <dbReference type="EC" id="2.7.7.2"/>
    </reaction>
</comment>
<feature type="domain" description="Riboflavin kinase" evidence="15">
    <location>
        <begin position="185"/>
        <end position="311"/>
    </location>
</feature>
<evidence type="ECO:0000256" key="2">
    <source>
        <dbReference type="ARBA" id="ARBA00005201"/>
    </source>
</evidence>
<keyword evidence="9 14" id="KW-0274">FAD</keyword>
<dbReference type="CDD" id="cd02064">
    <property type="entry name" value="FAD_synthetase_N"/>
    <property type="match status" value="1"/>
</dbReference>
<dbReference type="AlphaFoldDB" id="A0A6I5A3D0"/>
<evidence type="ECO:0000313" key="17">
    <source>
        <dbReference type="Proteomes" id="UP000468638"/>
    </source>
</evidence>
<dbReference type="GO" id="GO:0006747">
    <property type="term" value="P:FAD biosynthetic process"/>
    <property type="evidence" value="ECO:0007669"/>
    <property type="project" value="UniProtKB-UniRule"/>
</dbReference>
<evidence type="ECO:0000256" key="1">
    <source>
        <dbReference type="ARBA" id="ARBA00004726"/>
    </source>
</evidence>
<keyword evidence="8 14" id="KW-0418">Kinase</keyword>
<dbReference type="UniPathway" id="UPA00277">
    <property type="reaction ID" value="UER00407"/>
</dbReference>
<dbReference type="FunFam" id="2.40.30.30:FF:000004">
    <property type="entry name" value="Riboflavin biosynthesis protein"/>
    <property type="match status" value="1"/>
</dbReference>
<dbReference type="NCBIfam" id="TIGR00083">
    <property type="entry name" value="ribF"/>
    <property type="match status" value="1"/>
</dbReference>
<dbReference type="InterPro" id="IPR002606">
    <property type="entry name" value="Riboflavin_kinase_bac"/>
</dbReference>
<dbReference type="InterPro" id="IPR023468">
    <property type="entry name" value="Riboflavin_kinase"/>
</dbReference>
<dbReference type="OrthoDB" id="9803667at2"/>
<dbReference type="Gene3D" id="2.40.30.30">
    <property type="entry name" value="Riboflavin kinase-like"/>
    <property type="match status" value="1"/>
</dbReference>
<keyword evidence="7 14" id="KW-0547">Nucleotide-binding</keyword>
<evidence type="ECO:0000256" key="3">
    <source>
        <dbReference type="ARBA" id="ARBA00022630"/>
    </source>
</evidence>
<accession>A0A6I5A3D0</accession>
<comment type="catalytic activity">
    <reaction evidence="12 14">
        <text>riboflavin + ATP = FMN + ADP + H(+)</text>
        <dbReference type="Rhea" id="RHEA:14357"/>
        <dbReference type="ChEBI" id="CHEBI:15378"/>
        <dbReference type="ChEBI" id="CHEBI:30616"/>
        <dbReference type="ChEBI" id="CHEBI:57986"/>
        <dbReference type="ChEBI" id="CHEBI:58210"/>
        <dbReference type="ChEBI" id="CHEBI:456216"/>
        <dbReference type="EC" id="2.7.1.26"/>
    </reaction>
</comment>
<dbReference type="EMBL" id="WMEQ01000003">
    <property type="protein sequence ID" value="MYL33189.1"/>
    <property type="molecule type" value="Genomic_DNA"/>
</dbReference>
<sequence>MDIQELQYPHTHSKNDFPESVVAIGYFDGVHKGHQKVIQTAIDLANEQGRESAVMTFHPHPSVVLKKNKQQIELITPLEDKLNLLEQMGVDRVFLVTFDEDLAGLLPQEFVDYFFIGLNVQHVVAGFDFSYGKMGKGSMETLPFHSRGAFSQTVVQKVESEDEKVSSSYIREELHQGNVGYIYNLLGRYYTIKGTVVKGDQRGHTIGFPTANIERKDAYILPQVGVYAVKVQIGDTIWNGMANIGYKPTFSDSTEKPAVEVYVFDYEGDLYGQELVVEWRKFIRNETKFDGVHALIEQLNQDEKEIRSFFNDN</sequence>
<dbReference type="GO" id="GO:0005524">
    <property type="term" value="F:ATP binding"/>
    <property type="evidence" value="ECO:0007669"/>
    <property type="project" value="UniProtKB-UniRule"/>
</dbReference>
<dbReference type="GO" id="GO:0003919">
    <property type="term" value="F:FMN adenylyltransferase activity"/>
    <property type="evidence" value="ECO:0007669"/>
    <property type="project" value="UniProtKB-UniRule"/>
</dbReference>
<dbReference type="InterPro" id="IPR023465">
    <property type="entry name" value="Riboflavin_kinase_dom_sf"/>
</dbReference>
<dbReference type="Pfam" id="PF01687">
    <property type="entry name" value="Flavokinase"/>
    <property type="match status" value="1"/>
</dbReference>
<dbReference type="SMART" id="SM00904">
    <property type="entry name" value="Flavokinase"/>
    <property type="match status" value="1"/>
</dbReference>
<dbReference type="GO" id="GO:0009398">
    <property type="term" value="P:FMN biosynthetic process"/>
    <property type="evidence" value="ECO:0007669"/>
    <property type="project" value="UniProtKB-UniRule"/>
</dbReference>
<evidence type="ECO:0000256" key="5">
    <source>
        <dbReference type="ARBA" id="ARBA00022679"/>
    </source>
</evidence>
<organism evidence="16 17">
    <name type="scientific">Pontibacillus yanchengensis</name>
    <dbReference type="NCBI Taxonomy" id="462910"/>
    <lineage>
        <taxon>Bacteria</taxon>
        <taxon>Bacillati</taxon>
        <taxon>Bacillota</taxon>
        <taxon>Bacilli</taxon>
        <taxon>Bacillales</taxon>
        <taxon>Bacillaceae</taxon>
        <taxon>Pontibacillus</taxon>
    </lineage>
</organism>
<evidence type="ECO:0000256" key="12">
    <source>
        <dbReference type="ARBA" id="ARBA00047880"/>
    </source>
</evidence>
<gene>
    <name evidence="16" type="ORF">GLW05_06200</name>
</gene>
<dbReference type="InterPro" id="IPR004821">
    <property type="entry name" value="Cyt_trans-like"/>
</dbReference>
<evidence type="ECO:0000256" key="11">
    <source>
        <dbReference type="ARBA" id="ARBA00023268"/>
    </source>
</evidence>
<keyword evidence="5 14" id="KW-0808">Transferase</keyword>
<dbReference type="InterPro" id="IPR015864">
    <property type="entry name" value="FAD_synthase"/>
</dbReference>
<dbReference type="Proteomes" id="UP000468638">
    <property type="component" value="Unassembled WGS sequence"/>
</dbReference>
<keyword evidence="11" id="KW-0511">Multifunctional enzyme</keyword>
<dbReference type="SUPFAM" id="SSF52374">
    <property type="entry name" value="Nucleotidylyl transferase"/>
    <property type="match status" value="1"/>
</dbReference>
<evidence type="ECO:0000256" key="8">
    <source>
        <dbReference type="ARBA" id="ARBA00022777"/>
    </source>
</evidence>
<name>A0A6I5A3D0_9BACI</name>
<comment type="pathway">
    <text evidence="1 14">Cofactor biosynthesis; FAD biosynthesis; FAD from FMN: step 1/1.</text>
</comment>
<keyword evidence="3 14" id="KW-0285">Flavoprotein</keyword>
<evidence type="ECO:0000256" key="6">
    <source>
        <dbReference type="ARBA" id="ARBA00022695"/>
    </source>
</evidence>
<protein>
    <recommendedName>
        <fullName evidence="14">Riboflavin biosynthesis protein</fullName>
    </recommendedName>
    <domain>
        <recommendedName>
            <fullName evidence="14">Riboflavin kinase</fullName>
            <ecNumber evidence="14">2.7.1.26</ecNumber>
        </recommendedName>
        <alternativeName>
            <fullName evidence="14">Flavokinase</fullName>
        </alternativeName>
    </domain>
    <domain>
        <recommendedName>
            <fullName evidence="14">FMN adenylyltransferase</fullName>
            <ecNumber evidence="14">2.7.7.2</ecNumber>
        </recommendedName>
        <alternativeName>
            <fullName evidence="14">FAD pyrophosphorylase</fullName>
        </alternativeName>
        <alternativeName>
            <fullName evidence="14">FAD synthase</fullName>
        </alternativeName>
    </domain>
</protein>
<dbReference type="Gene3D" id="3.40.50.620">
    <property type="entry name" value="HUPs"/>
    <property type="match status" value="1"/>
</dbReference>
<evidence type="ECO:0000256" key="14">
    <source>
        <dbReference type="PIRNR" id="PIRNR004491"/>
    </source>
</evidence>
<dbReference type="EC" id="2.7.1.26" evidence="14"/>
<dbReference type="InterPro" id="IPR014729">
    <property type="entry name" value="Rossmann-like_a/b/a_fold"/>
</dbReference>
<dbReference type="RefSeq" id="WP_160846782.1">
    <property type="nucleotide sequence ID" value="NZ_WMEQ01000003.1"/>
</dbReference>
<dbReference type="SUPFAM" id="SSF82114">
    <property type="entry name" value="Riboflavin kinase-like"/>
    <property type="match status" value="1"/>
</dbReference>
<dbReference type="InterPro" id="IPR015865">
    <property type="entry name" value="Riboflavin_kinase_bac/euk"/>
</dbReference>
<evidence type="ECO:0000259" key="15">
    <source>
        <dbReference type="SMART" id="SM00904"/>
    </source>
</evidence>
<dbReference type="NCBIfam" id="NF004162">
    <property type="entry name" value="PRK05627.1-5"/>
    <property type="match status" value="1"/>
</dbReference>
<comment type="similarity">
    <text evidence="14">Belongs to the ribF family.</text>
</comment>
<evidence type="ECO:0000256" key="13">
    <source>
        <dbReference type="ARBA" id="ARBA00049494"/>
    </source>
</evidence>
<evidence type="ECO:0000256" key="10">
    <source>
        <dbReference type="ARBA" id="ARBA00022840"/>
    </source>
</evidence>
<dbReference type="NCBIfam" id="NF004160">
    <property type="entry name" value="PRK05627.1-3"/>
    <property type="match status" value="1"/>
</dbReference>
<dbReference type="GO" id="GO:0009231">
    <property type="term" value="P:riboflavin biosynthetic process"/>
    <property type="evidence" value="ECO:0007669"/>
    <property type="project" value="InterPro"/>
</dbReference>
<dbReference type="FunFam" id="3.40.50.620:FF:000021">
    <property type="entry name" value="Riboflavin biosynthesis protein"/>
    <property type="match status" value="1"/>
</dbReference>
<proteinExistence type="inferred from homology"/>
<comment type="pathway">
    <text evidence="2 14">Cofactor biosynthesis; FMN biosynthesis; FMN from riboflavin (ATP route): step 1/1.</text>
</comment>
<comment type="caution">
    <text evidence="16">The sequence shown here is derived from an EMBL/GenBank/DDBJ whole genome shotgun (WGS) entry which is preliminary data.</text>
</comment>
<evidence type="ECO:0000256" key="4">
    <source>
        <dbReference type="ARBA" id="ARBA00022643"/>
    </source>
</evidence>
<dbReference type="PANTHER" id="PTHR22749:SF6">
    <property type="entry name" value="RIBOFLAVIN KINASE"/>
    <property type="match status" value="1"/>
</dbReference>
<reference evidence="16 17" key="1">
    <citation type="submission" date="2019-11" db="EMBL/GenBank/DDBJ databases">
        <title>Genome sequences of 17 halophilic strains isolated from different environments.</title>
        <authorList>
            <person name="Furrow R.E."/>
        </authorList>
    </citation>
    <scope>NUCLEOTIDE SEQUENCE [LARGE SCALE GENOMIC DNA]</scope>
    <source>
        <strain evidence="16 17">22514_16_FS</strain>
    </source>
</reference>
<dbReference type="UniPathway" id="UPA00276">
    <property type="reaction ID" value="UER00406"/>
</dbReference>
<dbReference type="EC" id="2.7.7.2" evidence="14"/>